<dbReference type="Gene3D" id="3.90.1410.10">
    <property type="entry name" value="set domain protein methyltransferase, domain 1"/>
    <property type="match status" value="1"/>
</dbReference>
<organism evidence="2 3">
    <name type="scientific">Aspergillus pseudoustus</name>
    <dbReference type="NCBI Taxonomy" id="1810923"/>
    <lineage>
        <taxon>Eukaryota</taxon>
        <taxon>Fungi</taxon>
        <taxon>Dikarya</taxon>
        <taxon>Ascomycota</taxon>
        <taxon>Pezizomycotina</taxon>
        <taxon>Eurotiomycetes</taxon>
        <taxon>Eurotiomycetidae</taxon>
        <taxon>Eurotiales</taxon>
        <taxon>Aspergillaceae</taxon>
        <taxon>Aspergillus</taxon>
        <taxon>Aspergillus subgen. Nidulantes</taxon>
    </lineage>
</organism>
<sequence length="406" mass="46997">MEPEWWPGEEHEAFVQWAISEGVVVDGVGPARFQGRGLGMIAMRDIQEDEVIVRVPQRVMLTVEAVPSSFASKFPEKTPVHAILAAFLCNGEPDGLEPYQVWRKTWPSRQDFEDCMPILWPENTYLLPPSISGHWKRVQKRSLEFEYESSHQNILAQQKARLRNAWNSVLAVFPQTDWESFSYHWLIVNTRSFFYLMPGQEPPEDRNDAMALLPLADYFNHSDMACNVMFDGQEYVFRAAKAYNVGEEVFISYGPHTNDFLFTEYGFYLDANQPEALYLDDIIFQDISPSFQEELNLQQYYGNYQVTATGVCYRTEIAACIKYMSLEDWQNYALGYSTRGVDAEKSAKVIREWIGTYIEEASANIDELEKRGYGNIGQKHEERSRMLLKRWVQVKDLCLKALDEVI</sequence>
<dbReference type="PANTHER" id="PTHR13271">
    <property type="entry name" value="UNCHARACTERIZED PUTATIVE METHYLTRANSFERASE"/>
    <property type="match status" value="1"/>
</dbReference>
<dbReference type="InterPro" id="IPR044429">
    <property type="entry name" value="SETD4_SET"/>
</dbReference>
<evidence type="ECO:0000313" key="2">
    <source>
        <dbReference type="EMBL" id="KAL2853907.1"/>
    </source>
</evidence>
<dbReference type="InterPro" id="IPR050600">
    <property type="entry name" value="SETD3_SETD6_MTase"/>
</dbReference>
<dbReference type="PROSITE" id="PS50280">
    <property type="entry name" value="SET"/>
    <property type="match status" value="1"/>
</dbReference>
<feature type="domain" description="SET" evidence="1">
    <location>
        <begin position="26"/>
        <end position="254"/>
    </location>
</feature>
<proteinExistence type="predicted"/>
<dbReference type="InterPro" id="IPR001214">
    <property type="entry name" value="SET_dom"/>
</dbReference>
<dbReference type="EMBL" id="JBFXLU010000017">
    <property type="protein sequence ID" value="KAL2853907.1"/>
    <property type="molecule type" value="Genomic_DNA"/>
</dbReference>
<dbReference type="PANTHER" id="PTHR13271:SF137">
    <property type="entry name" value="SET DOMAIN-CONTAINING PROTEIN"/>
    <property type="match status" value="1"/>
</dbReference>
<dbReference type="SUPFAM" id="SSF82199">
    <property type="entry name" value="SET domain"/>
    <property type="match status" value="1"/>
</dbReference>
<evidence type="ECO:0000259" key="1">
    <source>
        <dbReference type="PROSITE" id="PS50280"/>
    </source>
</evidence>
<dbReference type="InterPro" id="IPR046341">
    <property type="entry name" value="SET_dom_sf"/>
</dbReference>
<keyword evidence="3" id="KW-1185">Reference proteome</keyword>
<accession>A0ABR4KPF3</accession>
<gene>
    <name evidence="2" type="ORF">BJY01DRAFT_232081</name>
</gene>
<dbReference type="SMART" id="SM00317">
    <property type="entry name" value="SET"/>
    <property type="match status" value="1"/>
</dbReference>
<dbReference type="Pfam" id="PF00856">
    <property type="entry name" value="SET"/>
    <property type="match status" value="1"/>
</dbReference>
<name>A0ABR4KPF3_9EURO</name>
<comment type="caution">
    <text evidence="2">The sequence shown here is derived from an EMBL/GenBank/DDBJ whole genome shotgun (WGS) entry which is preliminary data.</text>
</comment>
<evidence type="ECO:0000313" key="3">
    <source>
        <dbReference type="Proteomes" id="UP001610446"/>
    </source>
</evidence>
<dbReference type="CDD" id="cd19177">
    <property type="entry name" value="SET_SETD4"/>
    <property type="match status" value="1"/>
</dbReference>
<reference evidence="2 3" key="1">
    <citation type="submission" date="2024-07" db="EMBL/GenBank/DDBJ databases">
        <title>Section-level genome sequencing and comparative genomics of Aspergillus sections Usti and Cavernicolus.</title>
        <authorList>
            <consortium name="Lawrence Berkeley National Laboratory"/>
            <person name="Nybo J.L."/>
            <person name="Vesth T.C."/>
            <person name="Theobald S."/>
            <person name="Frisvad J.C."/>
            <person name="Larsen T.O."/>
            <person name="Kjaerboelling I."/>
            <person name="Rothschild-Mancinelli K."/>
            <person name="Lyhne E.K."/>
            <person name="Kogle M.E."/>
            <person name="Barry K."/>
            <person name="Clum A."/>
            <person name="Na H."/>
            <person name="Ledsgaard L."/>
            <person name="Lin J."/>
            <person name="Lipzen A."/>
            <person name="Kuo A."/>
            <person name="Riley R."/>
            <person name="Mondo S."/>
            <person name="Labutti K."/>
            <person name="Haridas S."/>
            <person name="Pangalinan J."/>
            <person name="Salamov A.A."/>
            <person name="Simmons B.A."/>
            <person name="Magnuson J.K."/>
            <person name="Chen J."/>
            <person name="Drula E."/>
            <person name="Henrissat B."/>
            <person name="Wiebenga A."/>
            <person name="Lubbers R.J."/>
            <person name="Gomes A.C."/>
            <person name="Makela M.R."/>
            <person name="Stajich J."/>
            <person name="Grigoriev I.V."/>
            <person name="Mortensen U.H."/>
            <person name="De Vries R.P."/>
            <person name="Baker S.E."/>
            <person name="Andersen M.R."/>
        </authorList>
    </citation>
    <scope>NUCLEOTIDE SEQUENCE [LARGE SCALE GENOMIC DNA]</scope>
    <source>
        <strain evidence="2 3">CBS 123904</strain>
    </source>
</reference>
<dbReference type="Proteomes" id="UP001610446">
    <property type="component" value="Unassembled WGS sequence"/>
</dbReference>
<protein>
    <recommendedName>
        <fullName evidence="1">SET domain-containing protein</fullName>
    </recommendedName>
</protein>